<comment type="function">
    <text evidence="15">Acts as a processive, ATP-dependent zinc metallopeptidase.</text>
</comment>
<keyword evidence="10 15" id="KW-0067">ATP-binding</keyword>
<evidence type="ECO:0000256" key="1">
    <source>
        <dbReference type="ARBA" id="ARBA00004370"/>
    </source>
</evidence>
<keyword evidence="5 15" id="KW-0812">Transmembrane</keyword>
<dbReference type="GO" id="GO:0004176">
    <property type="term" value="F:ATP-dependent peptidase activity"/>
    <property type="evidence" value="ECO:0007669"/>
    <property type="project" value="InterPro"/>
</dbReference>
<dbReference type="GO" id="GO:0010304">
    <property type="term" value="P:PSII associated light-harvesting complex II catabolic process"/>
    <property type="evidence" value="ECO:0007669"/>
    <property type="project" value="UniProtKB-ARBA"/>
</dbReference>
<dbReference type="Gene3D" id="1.10.8.60">
    <property type="match status" value="1"/>
</dbReference>
<dbReference type="AlphaFoldDB" id="A0A1Y9TLV5"/>
<dbReference type="InterPro" id="IPR041569">
    <property type="entry name" value="AAA_lid_3"/>
</dbReference>
<sequence>MNLSWKKILLWSLPILVIFVLIWQGFVISSSSEINQNLFTSRMTYGRFLEYLNMGWIKKVDFYDFGHTAIIEAIEPELDNKLQKIRVELPPTTPELIAKLKQCKIDFDAHPVQDTSLLWVWITDLVFPSLLIIAISFLLRTSNSAPGGPGQAMSFGKTKVSVQMEAKTGIEFDDVAGIEEAKEEFQEVVTFLKKPESFTAVGASIPKGVLLVGPPGTGKTLLAKAIAGEAGVPFFSISGSEFVEMFVGVGASRVRDLFKKAKIHAPCIVFIDEIDAVGRQRGTGIGGGNDEREQTLNQLLTQMDGFEGNTGIIIIAATNRVDILDSALLRPGRFDRQVTVDIPDFKGRLAILKVHARNKLLNVDVSLKSIARRTPGFSGADLANLLNESAILAARKRKDFITMIEIDQSIDRVIAGMEGVPLVDNKIKRLIAYHEVGHAIVGTLLKNHDPVQKVTLIPRGQARGLTWFIPSEDQTLISRAQILARIVSALGGRAAEEVVFGDTEVTTGAGNDLQQVTSMARQMVTRFGMSNIGPISLENPNSNPFLGRTMTSNLDYSDGIATNVDLQVEKIVSDCYYQATNIILKNRVIIDRLVDILIEKETVNGEEFRRIVTEYTRLPEKQLYISHC</sequence>
<dbReference type="Gene3D" id="3.40.50.300">
    <property type="entry name" value="P-loop containing nucleotide triphosphate hydrolases"/>
    <property type="match status" value="1"/>
</dbReference>
<keyword evidence="11 15" id="KW-1133">Transmembrane helix</keyword>
<reference evidence="18" key="1">
    <citation type="submission" date="2017-03" db="EMBL/GenBank/DDBJ databases">
        <title>The new red algal subphylum Proteorhodophytina comprises the largest and most divergent plastid genomes known.</title>
        <authorList>
            <person name="Munoz-Gomez S.A."/>
            <person name="Mejia-Franco F.G."/>
            <person name="Durnin K."/>
            <person name="Morgan C."/>
            <person name="Grisdale C.J."/>
            <person name="Archibald J.M."/>
            <person name="Slamovits C.H."/>
        </authorList>
    </citation>
    <scope>NUCLEOTIDE SEQUENCE</scope>
    <source>
        <strain evidence="18">UTEX LB2858</strain>
    </source>
</reference>
<comment type="similarity">
    <text evidence="15">In the central section; belongs to the AAA ATPase family.</text>
</comment>
<dbReference type="GO" id="GO:0008270">
    <property type="term" value="F:zinc ion binding"/>
    <property type="evidence" value="ECO:0007669"/>
    <property type="project" value="UniProtKB-UniRule"/>
</dbReference>
<keyword evidence="14 15" id="KW-0472">Membrane</keyword>
<dbReference type="PANTHER" id="PTHR23076:SF139">
    <property type="entry name" value="ATP-DEPENDENT ZINC METALLOPROTEASE FTSH 2, CHLOROPLASTIC"/>
    <property type="match status" value="1"/>
</dbReference>
<dbReference type="GO" id="GO:0005524">
    <property type="term" value="F:ATP binding"/>
    <property type="evidence" value="ECO:0007669"/>
    <property type="project" value="UniProtKB-UniRule"/>
</dbReference>
<dbReference type="PANTHER" id="PTHR23076">
    <property type="entry name" value="METALLOPROTEASE M41 FTSH"/>
    <property type="match status" value="1"/>
</dbReference>
<evidence type="ECO:0000256" key="12">
    <source>
        <dbReference type="ARBA" id="ARBA00023049"/>
    </source>
</evidence>
<dbReference type="GO" id="GO:0016887">
    <property type="term" value="F:ATP hydrolysis activity"/>
    <property type="evidence" value="ECO:0007669"/>
    <property type="project" value="UniProtKB-UniRule"/>
</dbReference>
<evidence type="ECO:0000256" key="13">
    <source>
        <dbReference type="ARBA" id="ARBA00023078"/>
    </source>
</evidence>
<comment type="similarity">
    <text evidence="2 15">In the C-terminal section; belongs to the peptidase M41 family.</text>
</comment>
<dbReference type="PROSITE" id="PS00674">
    <property type="entry name" value="AAA"/>
    <property type="match status" value="1"/>
</dbReference>
<dbReference type="Gene3D" id="1.20.58.760">
    <property type="entry name" value="Peptidase M41"/>
    <property type="match status" value="1"/>
</dbReference>
<dbReference type="Pfam" id="PF01434">
    <property type="entry name" value="Peptidase_M41"/>
    <property type="match status" value="1"/>
</dbReference>
<dbReference type="CDD" id="cd19501">
    <property type="entry name" value="RecA-like_FtsH"/>
    <property type="match status" value="1"/>
</dbReference>
<dbReference type="GO" id="GO:0009535">
    <property type="term" value="C:chloroplast thylakoid membrane"/>
    <property type="evidence" value="ECO:0007669"/>
    <property type="project" value="UniProtKB-SubCell"/>
</dbReference>
<geneLocation type="chloroplast" evidence="18"/>
<comment type="subunit">
    <text evidence="15">Homohexamer.</text>
</comment>
<comment type="similarity">
    <text evidence="16">Belongs to the AAA ATPase family.</text>
</comment>
<dbReference type="InterPro" id="IPR037219">
    <property type="entry name" value="Peptidase_M41-like"/>
</dbReference>
<gene>
    <name evidence="15 18" type="primary">ftsH</name>
</gene>
<keyword evidence="7 15" id="KW-0547">Nucleotide-binding</keyword>
<feature type="transmembrane region" description="Helical" evidence="15">
    <location>
        <begin position="9"/>
        <end position="28"/>
    </location>
</feature>
<evidence type="ECO:0000256" key="2">
    <source>
        <dbReference type="ARBA" id="ARBA00010044"/>
    </source>
</evidence>
<evidence type="ECO:0000259" key="17">
    <source>
        <dbReference type="SMART" id="SM00382"/>
    </source>
</evidence>
<evidence type="ECO:0000256" key="10">
    <source>
        <dbReference type="ARBA" id="ARBA00022840"/>
    </source>
</evidence>
<dbReference type="NCBIfam" id="TIGR01241">
    <property type="entry name" value="FtsH_fam"/>
    <property type="match status" value="1"/>
</dbReference>
<dbReference type="InterPro" id="IPR003960">
    <property type="entry name" value="ATPase_AAA_CS"/>
</dbReference>
<name>A0A1Y9TLV5_9RHOD</name>
<evidence type="ECO:0000256" key="3">
    <source>
        <dbReference type="ARBA" id="ARBA00010550"/>
    </source>
</evidence>
<evidence type="ECO:0000313" key="18">
    <source>
        <dbReference type="EMBL" id="ARO90631.1"/>
    </source>
</evidence>
<dbReference type="GeneID" id="32891449"/>
<dbReference type="HAMAP" id="MF_01458">
    <property type="entry name" value="FtsH"/>
    <property type="match status" value="1"/>
</dbReference>
<evidence type="ECO:0000256" key="16">
    <source>
        <dbReference type="RuleBase" id="RU003651"/>
    </source>
</evidence>
<keyword evidence="13 15" id="KW-0793">Thylakoid</keyword>
<evidence type="ECO:0000256" key="8">
    <source>
        <dbReference type="ARBA" id="ARBA00022801"/>
    </source>
</evidence>
<evidence type="ECO:0000256" key="4">
    <source>
        <dbReference type="ARBA" id="ARBA00022670"/>
    </source>
</evidence>
<feature type="binding site" evidence="15">
    <location>
        <position position="434"/>
    </location>
    <ligand>
        <name>Zn(2+)</name>
        <dbReference type="ChEBI" id="CHEBI:29105"/>
        <note>catalytic</note>
    </ligand>
</feature>
<dbReference type="InterPro" id="IPR005936">
    <property type="entry name" value="FtsH"/>
</dbReference>
<keyword evidence="8 15" id="KW-0378">Hydrolase</keyword>
<evidence type="ECO:0000256" key="11">
    <source>
        <dbReference type="ARBA" id="ARBA00022989"/>
    </source>
</evidence>
<dbReference type="InterPro" id="IPR027417">
    <property type="entry name" value="P-loop_NTPase"/>
</dbReference>
<evidence type="ECO:0000256" key="9">
    <source>
        <dbReference type="ARBA" id="ARBA00022833"/>
    </source>
</evidence>
<organism evidence="18">
    <name type="scientific">Boldia erythrosiphon</name>
    <dbReference type="NCBI Taxonomy" id="74908"/>
    <lineage>
        <taxon>Eukaryota</taxon>
        <taxon>Rhodophyta</taxon>
        <taxon>Compsopogonophyceae</taxon>
        <taxon>Compsopogonales</taxon>
        <taxon>Boldiaceae</taxon>
        <taxon>Boldia</taxon>
    </lineage>
</organism>
<evidence type="ECO:0000256" key="5">
    <source>
        <dbReference type="ARBA" id="ARBA00022692"/>
    </source>
</evidence>
<evidence type="ECO:0000256" key="14">
    <source>
        <dbReference type="ARBA" id="ARBA00023136"/>
    </source>
</evidence>
<dbReference type="EMBL" id="KY709208">
    <property type="protein sequence ID" value="ARO90631.1"/>
    <property type="molecule type" value="Genomic_DNA"/>
</dbReference>
<dbReference type="GO" id="GO:0006508">
    <property type="term" value="P:proteolysis"/>
    <property type="evidence" value="ECO:0007669"/>
    <property type="project" value="UniProtKB-KW"/>
</dbReference>
<proteinExistence type="inferred from homology"/>
<dbReference type="Pfam" id="PF17862">
    <property type="entry name" value="AAA_lid_3"/>
    <property type="match status" value="1"/>
</dbReference>
<evidence type="ECO:0000256" key="6">
    <source>
        <dbReference type="ARBA" id="ARBA00022723"/>
    </source>
</evidence>
<keyword evidence="12 15" id="KW-0482">Metalloprotease</keyword>
<comment type="subcellular location">
    <subcellularLocation>
        <location evidence="1">Membrane</location>
    </subcellularLocation>
    <subcellularLocation>
        <location evidence="15">Plastid</location>
        <location evidence="15">Chloroplast thylakoid membrane</location>
        <topology evidence="15">Multi-pass membrane protein</topology>
        <orientation evidence="15">Stromal side</orientation>
    </subcellularLocation>
</comment>
<keyword evidence="18" id="KW-0150">Chloroplast</keyword>
<dbReference type="InterPro" id="IPR011546">
    <property type="entry name" value="Pept_M41_FtsH_extracell"/>
</dbReference>
<keyword evidence="6 15" id="KW-0479">Metal-binding</keyword>
<dbReference type="GO" id="GO:0004222">
    <property type="term" value="F:metalloendopeptidase activity"/>
    <property type="evidence" value="ECO:0007669"/>
    <property type="project" value="InterPro"/>
</dbReference>
<feature type="transmembrane region" description="Helical" evidence="15">
    <location>
        <begin position="118"/>
        <end position="139"/>
    </location>
</feature>
<dbReference type="InterPro" id="IPR003959">
    <property type="entry name" value="ATPase_AAA_core"/>
</dbReference>
<dbReference type="SUPFAM" id="SSF52540">
    <property type="entry name" value="P-loop containing nucleoside triphosphate hydrolases"/>
    <property type="match status" value="1"/>
</dbReference>
<dbReference type="InterPro" id="IPR000642">
    <property type="entry name" value="Peptidase_M41"/>
</dbReference>
<accession>A0A1Y9TLV5</accession>
<dbReference type="EC" id="3.4.24.-" evidence="15"/>
<dbReference type="InterPro" id="IPR003593">
    <property type="entry name" value="AAA+_ATPase"/>
</dbReference>
<keyword evidence="9 15" id="KW-0862">Zinc</keyword>
<feature type="domain" description="AAA+ ATPase" evidence="17">
    <location>
        <begin position="205"/>
        <end position="344"/>
    </location>
</feature>
<dbReference type="SMART" id="SM00382">
    <property type="entry name" value="AAA"/>
    <property type="match status" value="1"/>
</dbReference>
<dbReference type="Pfam" id="PF00004">
    <property type="entry name" value="AAA"/>
    <property type="match status" value="1"/>
</dbReference>
<comment type="similarity">
    <text evidence="3">In the N-terminal section; belongs to the AAA ATPase family.</text>
</comment>
<dbReference type="FunFam" id="3.40.50.300:FF:000001">
    <property type="entry name" value="ATP-dependent zinc metalloprotease FtsH"/>
    <property type="match status" value="1"/>
</dbReference>
<evidence type="ECO:0000256" key="7">
    <source>
        <dbReference type="ARBA" id="ARBA00022741"/>
    </source>
</evidence>
<evidence type="ECO:0000256" key="15">
    <source>
        <dbReference type="HAMAP-Rule" id="MF_01458"/>
    </source>
</evidence>
<dbReference type="Pfam" id="PF06480">
    <property type="entry name" value="FtsH_ext"/>
    <property type="match status" value="1"/>
</dbReference>
<dbReference type="SUPFAM" id="SSF140990">
    <property type="entry name" value="FtsH protease domain-like"/>
    <property type="match status" value="1"/>
</dbReference>
<feature type="binding site" evidence="15">
    <location>
        <position position="512"/>
    </location>
    <ligand>
        <name>Zn(2+)</name>
        <dbReference type="ChEBI" id="CHEBI:29105"/>
        <note>catalytic</note>
    </ligand>
</feature>
<keyword evidence="18" id="KW-0934">Plastid</keyword>
<protein>
    <recommendedName>
        <fullName evidence="15">ATP-dependent zinc metalloprotease FtsH</fullName>
        <ecNumber evidence="15">3.4.24.-</ecNumber>
    </recommendedName>
</protein>
<dbReference type="FunFam" id="1.20.58.760:FF:000001">
    <property type="entry name" value="ATP-dependent zinc metalloprotease FtsH"/>
    <property type="match status" value="1"/>
</dbReference>
<dbReference type="FunFam" id="1.10.8.60:FF:000001">
    <property type="entry name" value="ATP-dependent zinc metalloprotease FtsH"/>
    <property type="match status" value="1"/>
</dbReference>
<dbReference type="RefSeq" id="YP_009369943.1">
    <property type="nucleotide sequence ID" value="NC_034776.1"/>
</dbReference>
<feature type="active site" evidence="15">
    <location>
        <position position="435"/>
    </location>
</feature>
<feature type="binding site" evidence="15">
    <location>
        <position position="438"/>
    </location>
    <ligand>
        <name>Zn(2+)</name>
        <dbReference type="ChEBI" id="CHEBI:29105"/>
        <note>catalytic</note>
    </ligand>
</feature>
<comment type="cofactor">
    <cofactor evidence="15">
        <name>Zn(2+)</name>
        <dbReference type="ChEBI" id="CHEBI:29105"/>
    </cofactor>
    <text evidence="15">Binds 1 zinc ion per subunit.</text>
</comment>
<feature type="binding site" evidence="15">
    <location>
        <begin position="213"/>
        <end position="220"/>
    </location>
    <ligand>
        <name>ATP</name>
        <dbReference type="ChEBI" id="CHEBI:30616"/>
    </ligand>
</feature>
<keyword evidence="4 15" id="KW-0645">Protease</keyword>